<keyword evidence="8" id="KW-0333">Golgi apparatus</keyword>
<keyword evidence="9 12" id="KW-0472">Membrane</keyword>
<evidence type="ECO:0000256" key="2">
    <source>
        <dbReference type="ARBA" id="ARBA00004409"/>
    </source>
</evidence>
<dbReference type="GO" id="GO:0005484">
    <property type="term" value="F:SNAP receptor activity"/>
    <property type="evidence" value="ECO:0007669"/>
    <property type="project" value="InterPro"/>
</dbReference>
<dbReference type="EMBL" id="KV453843">
    <property type="protein sequence ID" value="ODV89631.1"/>
    <property type="molecule type" value="Genomic_DNA"/>
</dbReference>
<evidence type="ECO:0000256" key="14">
    <source>
        <dbReference type="SAM" id="Phobius"/>
    </source>
</evidence>
<gene>
    <name evidence="15" type="ORF">CANCADRAFT_27907</name>
</gene>
<dbReference type="GO" id="GO:0006906">
    <property type="term" value="P:vesicle fusion"/>
    <property type="evidence" value="ECO:0007669"/>
    <property type="project" value="TreeGrafter"/>
</dbReference>
<comment type="similarity">
    <text evidence="10 12">Belongs to the BOS1 family.</text>
</comment>
<dbReference type="GO" id="GO:0031902">
    <property type="term" value="C:late endosome membrane"/>
    <property type="evidence" value="ECO:0007669"/>
    <property type="project" value="TreeGrafter"/>
</dbReference>
<dbReference type="PIRSF" id="PIRSF028865">
    <property type="entry name" value="Membrin-2"/>
    <property type="match status" value="1"/>
</dbReference>
<feature type="coiled-coil region" evidence="13">
    <location>
        <begin position="64"/>
        <end position="91"/>
    </location>
</feature>
<dbReference type="Proteomes" id="UP000095023">
    <property type="component" value="Unassembled WGS sequence"/>
</dbReference>
<dbReference type="GO" id="GO:0015031">
    <property type="term" value="P:protein transport"/>
    <property type="evidence" value="ECO:0007669"/>
    <property type="project" value="UniProtKB-KW"/>
</dbReference>
<evidence type="ECO:0000256" key="8">
    <source>
        <dbReference type="ARBA" id="ARBA00023034"/>
    </source>
</evidence>
<evidence type="ECO:0000256" key="13">
    <source>
        <dbReference type="SAM" id="Coils"/>
    </source>
</evidence>
<protein>
    <recommendedName>
        <fullName evidence="11 12">Protein transport protein BOS1</fullName>
    </recommendedName>
</protein>
<keyword evidence="7 14" id="KW-1133">Transmembrane helix</keyword>
<dbReference type="GO" id="GO:0031201">
    <property type="term" value="C:SNARE complex"/>
    <property type="evidence" value="ECO:0007669"/>
    <property type="project" value="TreeGrafter"/>
</dbReference>
<evidence type="ECO:0000256" key="6">
    <source>
        <dbReference type="ARBA" id="ARBA00022927"/>
    </source>
</evidence>
<dbReference type="GO" id="GO:0012507">
    <property type="term" value="C:ER to Golgi transport vesicle membrane"/>
    <property type="evidence" value="ECO:0007669"/>
    <property type="project" value="TreeGrafter"/>
</dbReference>
<keyword evidence="16" id="KW-1185">Reference proteome</keyword>
<evidence type="ECO:0000313" key="16">
    <source>
        <dbReference type="Proteomes" id="UP000095023"/>
    </source>
</evidence>
<evidence type="ECO:0000313" key="15">
    <source>
        <dbReference type="EMBL" id="ODV89631.1"/>
    </source>
</evidence>
<dbReference type="GO" id="GO:0006888">
    <property type="term" value="P:endoplasmic reticulum to Golgi vesicle-mediated transport"/>
    <property type="evidence" value="ECO:0007669"/>
    <property type="project" value="TreeGrafter"/>
</dbReference>
<dbReference type="OrthoDB" id="158360at2759"/>
<evidence type="ECO:0000256" key="5">
    <source>
        <dbReference type="ARBA" id="ARBA00022892"/>
    </source>
</evidence>
<keyword evidence="5" id="KW-0931">ER-Golgi transport</keyword>
<dbReference type="Pfam" id="PF12352">
    <property type="entry name" value="V-SNARE_C"/>
    <property type="match status" value="1"/>
</dbReference>
<feature type="transmembrane region" description="Helical" evidence="14">
    <location>
        <begin position="203"/>
        <end position="223"/>
    </location>
</feature>
<dbReference type="InterPro" id="IPR027027">
    <property type="entry name" value="GOSR2/Membrin/Bos1"/>
</dbReference>
<dbReference type="GO" id="GO:0005789">
    <property type="term" value="C:endoplasmic reticulum membrane"/>
    <property type="evidence" value="ECO:0007669"/>
    <property type="project" value="UniProtKB-SubCell"/>
</dbReference>
<dbReference type="PANTHER" id="PTHR21230:SF1">
    <property type="entry name" value="GOLGI SNAP RECEPTOR COMPLEX MEMBER 2"/>
    <property type="match status" value="1"/>
</dbReference>
<name>A0A1E4TCZ5_9ASCO</name>
<keyword evidence="6 12" id="KW-0653">Protein transport</keyword>
<sequence>MNSAFNHALRLSNTLKADLDKFAESPSTANLAIQGQISASLATFTRTIDEYNTFVSRETDTQKKAKASERVAQFRTELKEFTSKYQDLRQQRARELASGSGTASSRTDLLQQSENPFANTDTYIDPRWASRQTGTLNEHDALAGINNALDSFLETGAKVLGDLNEQSTFLRGTQARLLQAAGTLGLSGDVINRVRRRAKQDKFIFYGGAFTLLVLFVLIIKWLR</sequence>
<dbReference type="GO" id="GO:0000139">
    <property type="term" value="C:Golgi membrane"/>
    <property type="evidence" value="ECO:0007669"/>
    <property type="project" value="UniProtKB-SubCell"/>
</dbReference>
<comment type="function">
    <text evidence="12">SNARE required for protein transport between the ER and the Golgi complex.</text>
</comment>
<dbReference type="PANTHER" id="PTHR21230">
    <property type="entry name" value="VESICLE TRANSPORT V-SNARE PROTEIN VTI1-RELATED"/>
    <property type="match status" value="1"/>
</dbReference>
<evidence type="ECO:0000256" key="4">
    <source>
        <dbReference type="ARBA" id="ARBA00022692"/>
    </source>
</evidence>
<evidence type="ECO:0000256" key="12">
    <source>
        <dbReference type="PIRNR" id="PIRNR028865"/>
    </source>
</evidence>
<reference evidence="16" key="1">
    <citation type="submission" date="2016-02" db="EMBL/GenBank/DDBJ databases">
        <title>Comparative genomics of biotechnologically important yeasts.</title>
        <authorList>
            <consortium name="DOE Joint Genome Institute"/>
            <person name="Riley R."/>
            <person name="Haridas S."/>
            <person name="Wolfe K.H."/>
            <person name="Lopes M.R."/>
            <person name="Hittinger C.T."/>
            <person name="Goker M."/>
            <person name="Salamov A."/>
            <person name="Wisecaver J."/>
            <person name="Long T.M."/>
            <person name="Aerts A.L."/>
            <person name="Barry K."/>
            <person name="Choi C."/>
            <person name="Clum A."/>
            <person name="Coughlan A.Y."/>
            <person name="Deshpande S."/>
            <person name="Douglass A.P."/>
            <person name="Hanson S.J."/>
            <person name="Klenk H.-P."/>
            <person name="Labutti K."/>
            <person name="Lapidus A."/>
            <person name="Lindquist E."/>
            <person name="Lipzen A."/>
            <person name="Meier-Kolthoff J.P."/>
            <person name="Ohm R.A."/>
            <person name="Otillar R.P."/>
            <person name="Pangilinan J."/>
            <person name="Peng Y."/>
            <person name="Rokas A."/>
            <person name="Rosa C.A."/>
            <person name="Scheuner C."/>
            <person name="Sibirny A.A."/>
            <person name="Slot J.C."/>
            <person name="Stielow J.B."/>
            <person name="Sun H."/>
            <person name="Kurtzman C.P."/>
            <person name="Blackwell M."/>
            <person name="Jeffries T.W."/>
            <person name="Grigoriev I.V."/>
        </authorList>
    </citation>
    <scope>NUCLEOTIDE SEQUENCE [LARGE SCALE GENOMIC DNA]</scope>
    <source>
        <strain evidence="16">NRRL Y-17796</strain>
    </source>
</reference>
<evidence type="ECO:0000256" key="9">
    <source>
        <dbReference type="ARBA" id="ARBA00023136"/>
    </source>
</evidence>
<dbReference type="AlphaFoldDB" id="A0A1E4TCZ5"/>
<evidence type="ECO:0000256" key="11">
    <source>
        <dbReference type="ARBA" id="ARBA00040957"/>
    </source>
</evidence>
<accession>A0A1E4TCZ5</accession>
<evidence type="ECO:0000256" key="10">
    <source>
        <dbReference type="ARBA" id="ARBA00037983"/>
    </source>
</evidence>
<comment type="subcellular location">
    <subcellularLocation>
        <location evidence="1">Endoplasmic reticulum membrane</location>
        <topology evidence="1">Single-pass type IV membrane protein</topology>
    </subcellularLocation>
    <subcellularLocation>
        <location evidence="2">Golgi apparatus membrane</location>
        <topology evidence="2">Single-pass type IV membrane protein</topology>
    </subcellularLocation>
</comment>
<evidence type="ECO:0000256" key="7">
    <source>
        <dbReference type="ARBA" id="ARBA00022989"/>
    </source>
</evidence>
<keyword evidence="3 12" id="KW-0813">Transport</keyword>
<evidence type="ECO:0000256" key="3">
    <source>
        <dbReference type="ARBA" id="ARBA00022448"/>
    </source>
</evidence>
<dbReference type="GO" id="GO:0000149">
    <property type="term" value="F:SNARE binding"/>
    <property type="evidence" value="ECO:0007669"/>
    <property type="project" value="TreeGrafter"/>
</dbReference>
<keyword evidence="13" id="KW-0175">Coiled coil</keyword>
<keyword evidence="4 14" id="KW-0812">Transmembrane</keyword>
<proteinExistence type="inferred from homology"/>
<organism evidence="15 16">
    <name type="scientific">Tortispora caseinolytica NRRL Y-17796</name>
    <dbReference type="NCBI Taxonomy" id="767744"/>
    <lineage>
        <taxon>Eukaryota</taxon>
        <taxon>Fungi</taxon>
        <taxon>Dikarya</taxon>
        <taxon>Ascomycota</taxon>
        <taxon>Saccharomycotina</taxon>
        <taxon>Trigonopsidomycetes</taxon>
        <taxon>Trigonopsidales</taxon>
        <taxon>Trigonopsidaceae</taxon>
        <taxon>Tortispora</taxon>
    </lineage>
</organism>
<evidence type="ECO:0000256" key="1">
    <source>
        <dbReference type="ARBA" id="ARBA00004163"/>
    </source>
</evidence>